<protein>
    <recommendedName>
        <fullName evidence="2">Thoeris protein ThsA Macro domain-containing protein</fullName>
    </recommendedName>
</protein>
<feature type="domain" description="Thoeris protein ThsA Macro" evidence="2">
    <location>
        <begin position="88"/>
        <end position="283"/>
    </location>
</feature>
<evidence type="ECO:0000313" key="4">
    <source>
        <dbReference type="Proteomes" id="UP000095679"/>
    </source>
</evidence>
<dbReference type="AlphaFoldDB" id="A0A174IBR8"/>
<organism evidence="3 4">
    <name type="scientific">Anaerobutyricum hallii</name>
    <dbReference type="NCBI Taxonomy" id="39488"/>
    <lineage>
        <taxon>Bacteria</taxon>
        <taxon>Bacillati</taxon>
        <taxon>Bacillota</taxon>
        <taxon>Clostridia</taxon>
        <taxon>Lachnospirales</taxon>
        <taxon>Lachnospiraceae</taxon>
        <taxon>Anaerobutyricum</taxon>
    </lineage>
</organism>
<feature type="transmembrane region" description="Helical" evidence="1">
    <location>
        <begin position="47"/>
        <end position="71"/>
    </location>
</feature>
<evidence type="ECO:0000313" key="3">
    <source>
        <dbReference type="EMBL" id="CUO82505.1"/>
    </source>
</evidence>
<evidence type="ECO:0000256" key="1">
    <source>
        <dbReference type="SAM" id="Phobius"/>
    </source>
</evidence>
<gene>
    <name evidence="3" type="ORF">ERS852450_02497</name>
</gene>
<keyword evidence="1" id="KW-0472">Membrane</keyword>
<accession>A0A174IBR8</accession>
<keyword evidence="1" id="KW-0812">Transmembrane</keyword>
<proteinExistence type="predicted"/>
<dbReference type="RefSeq" id="WP_055299448.1">
    <property type="nucleotide sequence ID" value="NZ_BLYK01000026.1"/>
</dbReference>
<name>A0A174IBR8_9FIRM</name>
<keyword evidence="1" id="KW-1133">Transmembrane helix</keyword>
<reference evidence="3 4" key="1">
    <citation type="submission" date="2015-09" db="EMBL/GenBank/DDBJ databases">
        <authorList>
            <consortium name="Pathogen Informatics"/>
        </authorList>
    </citation>
    <scope>NUCLEOTIDE SEQUENCE [LARGE SCALE GENOMIC DNA]</scope>
    <source>
        <strain evidence="3 4">2789STDY5834835</strain>
    </source>
</reference>
<dbReference type="EMBL" id="CYZL01000026">
    <property type="protein sequence ID" value="CUO82505.1"/>
    <property type="molecule type" value="Genomic_DNA"/>
</dbReference>
<sequence length="295" mass="34239">MKKAWINKKYITGLACKWTVMLFSLLGFVGTFVSLNDIIPNNWKFRYKMLFSIIIIIIIFLIFWILCAFWFERQKWIEVFEGNNGCHIYVQYGDIFSPNEVRSPNQRRNVIIPVNRCFDTIIDDDLVSSRTLHGIAFRKLYSSGKYNEDSLNTALYTDLNIRQRLVPEDISNNEKRRGNLKRYSLGTVAEIVGESDCTYFFIALSTFDYNLSAHATQEEYVLTMQRMIEYCYSRSQGFPVVMPLIGAGQSRIGNNEREILEYIIGLFKMNKDLIMSDIHIVVRNSGKDTISITGL</sequence>
<feature type="transmembrane region" description="Helical" evidence="1">
    <location>
        <begin position="12"/>
        <end position="35"/>
    </location>
</feature>
<dbReference type="InterPro" id="IPR045535">
    <property type="entry name" value="ThsA_Macro"/>
</dbReference>
<dbReference type="Pfam" id="PF20016">
    <property type="entry name" value="ThsA_Macro"/>
    <property type="match status" value="1"/>
</dbReference>
<dbReference type="Proteomes" id="UP000095679">
    <property type="component" value="Unassembled WGS sequence"/>
</dbReference>
<evidence type="ECO:0000259" key="2">
    <source>
        <dbReference type="Pfam" id="PF20016"/>
    </source>
</evidence>